<evidence type="ECO:0000256" key="13">
    <source>
        <dbReference type="ARBA" id="ARBA00022833"/>
    </source>
</evidence>
<dbReference type="EMBL" id="FPBK01000005">
    <property type="protein sequence ID" value="SFU50088.1"/>
    <property type="molecule type" value="Genomic_DNA"/>
</dbReference>
<keyword evidence="7 19" id="KW-0489">Methyltransferase</keyword>
<feature type="binding site" evidence="18 19">
    <location>
        <position position="307"/>
    </location>
    <ligand>
        <name>Zn(2+)</name>
        <dbReference type="ChEBI" id="CHEBI:29105"/>
    </ligand>
</feature>
<keyword evidence="8" id="KW-0028">Amino-acid biosynthesis</keyword>
<reference evidence="22 23" key="1">
    <citation type="submission" date="2016-10" db="EMBL/GenBank/DDBJ databases">
        <authorList>
            <person name="de Groot N.N."/>
        </authorList>
    </citation>
    <scope>NUCLEOTIDE SEQUENCE [LARGE SCALE GENOMIC DNA]</scope>
    <source>
        <strain evidence="22 23">CGMCC 1.12333</strain>
    </source>
</reference>
<keyword evidence="12 18" id="KW-0479">Metal-binding</keyword>
<dbReference type="PANTHER" id="PTHR45833:SF1">
    <property type="entry name" value="METHIONINE SYNTHASE"/>
    <property type="match status" value="1"/>
</dbReference>
<keyword evidence="13 18" id="KW-0862">Zinc</keyword>
<dbReference type="GO" id="GO:0050667">
    <property type="term" value="P:homocysteine metabolic process"/>
    <property type="evidence" value="ECO:0007669"/>
    <property type="project" value="TreeGrafter"/>
</dbReference>
<name>A0A1I7GNR8_9FLAO</name>
<evidence type="ECO:0000256" key="8">
    <source>
        <dbReference type="ARBA" id="ARBA00022605"/>
    </source>
</evidence>
<dbReference type="GO" id="GO:0046653">
    <property type="term" value="P:tetrahydrofolate metabolic process"/>
    <property type="evidence" value="ECO:0007669"/>
    <property type="project" value="TreeGrafter"/>
</dbReference>
<feature type="region of interest" description="Disordered" evidence="20">
    <location>
        <begin position="122"/>
        <end position="141"/>
    </location>
</feature>
<dbReference type="GO" id="GO:0032259">
    <property type="term" value="P:methylation"/>
    <property type="evidence" value="ECO:0007669"/>
    <property type="project" value="UniProtKB-KW"/>
</dbReference>
<dbReference type="AlphaFoldDB" id="A0A1I7GNR8"/>
<evidence type="ECO:0000313" key="23">
    <source>
        <dbReference type="Proteomes" id="UP000199138"/>
    </source>
</evidence>
<dbReference type="GO" id="GO:0005829">
    <property type="term" value="C:cytosol"/>
    <property type="evidence" value="ECO:0007669"/>
    <property type="project" value="TreeGrafter"/>
</dbReference>
<feature type="binding site" evidence="19">
    <location>
        <position position="243"/>
    </location>
    <ligand>
        <name>Zn(2+)</name>
        <dbReference type="ChEBI" id="CHEBI:29105"/>
    </ligand>
</feature>
<dbReference type="FunFam" id="3.20.20.330:FF:000001">
    <property type="entry name" value="Methionine synthase"/>
    <property type="match status" value="1"/>
</dbReference>
<evidence type="ECO:0000256" key="14">
    <source>
        <dbReference type="ARBA" id="ARBA00023167"/>
    </source>
</evidence>
<protein>
    <recommendedName>
        <fullName evidence="6">Methionine synthase</fullName>
        <ecNumber evidence="5">2.1.1.13</ecNumber>
    </recommendedName>
    <alternativeName>
        <fullName evidence="17">5-methyltetrahydrofolate--homocysteine methyltransferase</fullName>
    </alternativeName>
</protein>
<comment type="pathway">
    <text evidence="3">Amino-acid biosynthesis; L-methionine biosynthesis via de novo pathway; L-methionine from L-homocysteine (MetH route): step 1/1.</text>
</comment>
<comment type="similarity">
    <text evidence="4">Belongs to the vitamin-B12 dependent methionine synthase family.</text>
</comment>
<dbReference type="Proteomes" id="UP000199138">
    <property type="component" value="Unassembled WGS sequence"/>
</dbReference>
<gene>
    <name evidence="22" type="ORF">SAMN05216480_105124</name>
</gene>
<evidence type="ECO:0000256" key="11">
    <source>
        <dbReference type="ARBA" id="ARBA00022691"/>
    </source>
</evidence>
<dbReference type="InterPro" id="IPR017226">
    <property type="entry name" value="BHMT-like"/>
</dbReference>
<comment type="cofactor">
    <cofactor evidence="2">
        <name>methylcob(III)alamin</name>
        <dbReference type="ChEBI" id="CHEBI:28115"/>
    </cofactor>
</comment>
<dbReference type="EC" id="2.1.1.13" evidence="5"/>
<dbReference type="InterPro" id="IPR003726">
    <property type="entry name" value="HCY_dom"/>
</dbReference>
<dbReference type="PROSITE" id="PS50970">
    <property type="entry name" value="HCY"/>
    <property type="match status" value="1"/>
</dbReference>
<dbReference type="GO" id="GO:0008270">
    <property type="term" value="F:zinc ion binding"/>
    <property type="evidence" value="ECO:0007669"/>
    <property type="project" value="InterPro"/>
</dbReference>
<dbReference type="OrthoDB" id="9803687at2"/>
<proteinExistence type="inferred from homology"/>
<evidence type="ECO:0000256" key="1">
    <source>
        <dbReference type="ARBA" id="ARBA00001700"/>
    </source>
</evidence>
<dbReference type="STRING" id="1224947.SAMN05216480_105124"/>
<evidence type="ECO:0000259" key="21">
    <source>
        <dbReference type="PROSITE" id="PS50970"/>
    </source>
</evidence>
<feature type="domain" description="Hcy-binding" evidence="21">
    <location>
        <begin position="1"/>
        <end position="321"/>
    </location>
</feature>
<accession>A0A1I7GNR8</accession>
<dbReference type="RefSeq" id="WP_093024793.1">
    <property type="nucleotide sequence ID" value="NZ_FPBK01000005.1"/>
</dbReference>
<organism evidence="22 23">
    <name type="scientific">Pustulibacterium marinum</name>
    <dbReference type="NCBI Taxonomy" id="1224947"/>
    <lineage>
        <taxon>Bacteria</taxon>
        <taxon>Pseudomonadati</taxon>
        <taxon>Bacteroidota</taxon>
        <taxon>Flavobacteriia</taxon>
        <taxon>Flavobacteriales</taxon>
        <taxon>Flavobacteriaceae</taxon>
        <taxon>Pustulibacterium</taxon>
    </lineage>
</organism>
<evidence type="ECO:0000313" key="22">
    <source>
        <dbReference type="EMBL" id="SFU50088.1"/>
    </source>
</evidence>
<keyword evidence="10 19" id="KW-0808">Transferase</keyword>
<comment type="cofactor">
    <cofactor evidence="18">
        <name>Zn(2+)</name>
        <dbReference type="ChEBI" id="CHEBI:29105"/>
    </cofactor>
    <text evidence="18">Binds 1 zinc ion per subunit.</text>
</comment>
<evidence type="ECO:0000256" key="2">
    <source>
        <dbReference type="ARBA" id="ARBA00001956"/>
    </source>
</evidence>
<evidence type="ECO:0000256" key="17">
    <source>
        <dbReference type="ARBA" id="ARBA00031040"/>
    </source>
</evidence>
<evidence type="ECO:0000256" key="9">
    <source>
        <dbReference type="ARBA" id="ARBA00022628"/>
    </source>
</evidence>
<keyword evidence="15" id="KW-0170">Cobalt</keyword>
<evidence type="ECO:0000256" key="15">
    <source>
        <dbReference type="ARBA" id="ARBA00023285"/>
    </source>
</evidence>
<evidence type="ECO:0000256" key="7">
    <source>
        <dbReference type="ARBA" id="ARBA00022603"/>
    </source>
</evidence>
<comment type="catalytic activity">
    <reaction evidence="1">
        <text>(6S)-5-methyl-5,6,7,8-tetrahydrofolate + L-homocysteine = (6S)-5,6,7,8-tetrahydrofolate + L-methionine</text>
        <dbReference type="Rhea" id="RHEA:11172"/>
        <dbReference type="ChEBI" id="CHEBI:18608"/>
        <dbReference type="ChEBI" id="CHEBI:57453"/>
        <dbReference type="ChEBI" id="CHEBI:57844"/>
        <dbReference type="ChEBI" id="CHEBI:58199"/>
        <dbReference type="EC" id="2.1.1.13"/>
    </reaction>
</comment>
<feature type="compositionally biased region" description="Polar residues" evidence="20">
    <location>
        <begin position="130"/>
        <end position="140"/>
    </location>
</feature>
<dbReference type="GO" id="GO:0008705">
    <property type="term" value="F:methionine synthase activity"/>
    <property type="evidence" value="ECO:0007669"/>
    <property type="project" value="UniProtKB-EC"/>
</dbReference>
<dbReference type="Gene3D" id="3.20.20.330">
    <property type="entry name" value="Homocysteine-binding-like domain"/>
    <property type="match status" value="1"/>
</dbReference>
<dbReference type="PANTHER" id="PTHR45833">
    <property type="entry name" value="METHIONINE SYNTHASE"/>
    <property type="match status" value="1"/>
</dbReference>
<evidence type="ECO:0000256" key="18">
    <source>
        <dbReference type="PIRSR" id="PIRSR037505-2"/>
    </source>
</evidence>
<keyword evidence="14" id="KW-0486">Methionine biosynthesis</keyword>
<evidence type="ECO:0000256" key="19">
    <source>
        <dbReference type="PROSITE-ProRule" id="PRU00333"/>
    </source>
</evidence>
<dbReference type="GO" id="GO:0031419">
    <property type="term" value="F:cobalamin binding"/>
    <property type="evidence" value="ECO:0007669"/>
    <property type="project" value="UniProtKB-KW"/>
</dbReference>
<dbReference type="PIRSF" id="PIRSF037505">
    <property type="entry name" value="Betaine_HMT"/>
    <property type="match status" value="1"/>
</dbReference>
<dbReference type="InterPro" id="IPR050554">
    <property type="entry name" value="Met_Synthase/Corrinoid"/>
</dbReference>
<dbReference type="Pfam" id="PF02574">
    <property type="entry name" value="S-methyl_trans"/>
    <property type="match status" value="1"/>
</dbReference>
<evidence type="ECO:0000256" key="3">
    <source>
        <dbReference type="ARBA" id="ARBA00005178"/>
    </source>
</evidence>
<keyword evidence="11" id="KW-0949">S-adenosyl-L-methionine</keyword>
<evidence type="ECO:0000256" key="4">
    <source>
        <dbReference type="ARBA" id="ARBA00010398"/>
    </source>
</evidence>
<feature type="binding site" evidence="18 19">
    <location>
        <position position="306"/>
    </location>
    <ligand>
        <name>Zn(2+)</name>
        <dbReference type="ChEBI" id="CHEBI:29105"/>
    </ligand>
</feature>
<evidence type="ECO:0000256" key="10">
    <source>
        <dbReference type="ARBA" id="ARBA00022679"/>
    </source>
</evidence>
<dbReference type="SUPFAM" id="SSF82282">
    <property type="entry name" value="Homocysteine S-methyltransferase"/>
    <property type="match status" value="1"/>
</dbReference>
<evidence type="ECO:0000256" key="12">
    <source>
        <dbReference type="ARBA" id="ARBA00022723"/>
    </source>
</evidence>
<evidence type="ECO:0000256" key="16">
    <source>
        <dbReference type="ARBA" id="ARBA00025552"/>
    </source>
</evidence>
<evidence type="ECO:0000256" key="20">
    <source>
        <dbReference type="SAM" id="MobiDB-lite"/>
    </source>
</evidence>
<keyword evidence="9" id="KW-0846">Cobalamin</keyword>
<keyword evidence="23" id="KW-1185">Reference proteome</keyword>
<comment type="function">
    <text evidence="16">Catalyzes the transfer of a methyl group from methyl-cobalamin to homocysteine, yielding enzyme-bound cob(I)alamin and methionine. Subsequently, remethylates the cofactor using methyltetrahydrofolate.</text>
</comment>
<dbReference type="InterPro" id="IPR036589">
    <property type="entry name" value="HCY_dom_sf"/>
</dbReference>
<evidence type="ECO:0000256" key="5">
    <source>
        <dbReference type="ARBA" id="ARBA00012032"/>
    </source>
</evidence>
<sequence length="332" mass="36636">MTKIEEELQKRILVLDGAMGTMLQRFKFEEEDFRGERFKDFPHPLKGNNDLLSITQPEAVKSVHAEYYAAGADIVETNTFSGTTIGMADYHMEDLVYELNYQSAKLAKEVAEEFTAKEPNKPRFVAGSIGPTNRTASMSPDVNDPGYRAVTFDDLRIAYKQQVEALMDGGADLLLVETIFDTLNAKAALFAIEEVKEDRNIEIPVMVSGTITDASGRTLSGQTVEAFLISMSHIPLLSIGFNCALGADQLQPYLKRLAQNTNSMISAHPNAGLPNAFGEYDQTPEEMQQLIRSYLQENLINIIGGCCGTTPDHIKLIAEVASEFKPRLVANS</sequence>
<evidence type="ECO:0000256" key="6">
    <source>
        <dbReference type="ARBA" id="ARBA00013998"/>
    </source>
</evidence>